<dbReference type="Gene3D" id="3.40.50.1580">
    <property type="entry name" value="Nucleoside phosphorylase domain"/>
    <property type="match status" value="1"/>
</dbReference>
<organism evidence="2 3">
    <name type="scientific">Colletotrichum sojae</name>
    <dbReference type="NCBI Taxonomy" id="2175907"/>
    <lineage>
        <taxon>Eukaryota</taxon>
        <taxon>Fungi</taxon>
        <taxon>Dikarya</taxon>
        <taxon>Ascomycota</taxon>
        <taxon>Pezizomycotina</taxon>
        <taxon>Sordariomycetes</taxon>
        <taxon>Hypocreomycetidae</taxon>
        <taxon>Glomerellales</taxon>
        <taxon>Glomerellaceae</taxon>
        <taxon>Colletotrichum</taxon>
        <taxon>Colletotrichum orchidearum species complex</taxon>
    </lineage>
</organism>
<evidence type="ECO:0000313" key="3">
    <source>
        <dbReference type="Proteomes" id="UP000652219"/>
    </source>
</evidence>
<evidence type="ECO:0000256" key="1">
    <source>
        <dbReference type="SAM" id="MobiDB-lite"/>
    </source>
</evidence>
<evidence type="ECO:0000313" key="2">
    <source>
        <dbReference type="EMBL" id="KAF6805276.1"/>
    </source>
</evidence>
<keyword evidence="3" id="KW-1185">Reference proteome</keyword>
<proteinExistence type="predicted"/>
<dbReference type="SUPFAM" id="SSF53167">
    <property type="entry name" value="Purine and uridine phosphorylases"/>
    <property type="match status" value="1"/>
</dbReference>
<dbReference type="PANTHER" id="PTHR46082:SF11">
    <property type="entry name" value="AAA+ ATPASE DOMAIN-CONTAINING PROTEIN-RELATED"/>
    <property type="match status" value="1"/>
</dbReference>
<feature type="region of interest" description="Disordered" evidence="1">
    <location>
        <begin position="1"/>
        <end position="24"/>
    </location>
</feature>
<dbReference type="GO" id="GO:0003824">
    <property type="term" value="F:catalytic activity"/>
    <property type="evidence" value="ECO:0007669"/>
    <property type="project" value="InterPro"/>
</dbReference>
<dbReference type="EMBL" id="WIGN01000186">
    <property type="protein sequence ID" value="KAF6805276.1"/>
    <property type="molecule type" value="Genomic_DNA"/>
</dbReference>
<reference evidence="2 3" key="1">
    <citation type="journal article" date="2020" name="Phytopathology">
        <title>Genome Sequence Resources of Colletotrichum truncatum, C. plurivorum, C. musicola, and C. sojae: Four Species Pathogenic to Soybean (Glycine max).</title>
        <authorList>
            <person name="Rogerio F."/>
            <person name="Boufleur T.R."/>
            <person name="Ciampi-Guillardi M."/>
            <person name="Sukno S.A."/>
            <person name="Thon M.R."/>
            <person name="Massola Junior N.S."/>
            <person name="Baroncelli R."/>
        </authorList>
    </citation>
    <scope>NUCLEOTIDE SEQUENCE [LARGE SCALE GENOMIC DNA]</scope>
    <source>
        <strain evidence="2 3">LFN0009</strain>
    </source>
</reference>
<dbReference type="Proteomes" id="UP000652219">
    <property type="component" value="Unassembled WGS sequence"/>
</dbReference>
<dbReference type="InterPro" id="IPR035994">
    <property type="entry name" value="Nucleoside_phosphorylase_sf"/>
</dbReference>
<dbReference type="InterPro" id="IPR053137">
    <property type="entry name" value="NLR-like"/>
</dbReference>
<name>A0A8H6MR85_9PEZI</name>
<protein>
    <submittedName>
        <fullName evidence="2">Ankyrin repeat protein</fullName>
    </submittedName>
</protein>
<accession>A0A8H6MR85</accession>
<dbReference type="PANTHER" id="PTHR46082">
    <property type="entry name" value="ATP/GTP-BINDING PROTEIN-RELATED"/>
    <property type="match status" value="1"/>
</dbReference>
<comment type="caution">
    <text evidence="2">The sequence shown here is derived from an EMBL/GenBank/DDBJ whole genome shotgun (WGS) entry which is preliminary data.</text>
</comment>
<dbReference type="GO" id="GO:0009116">
    <property type="term" value="P:nucleoside metabolic process"/>
    <property type="evidence" value="ECO:0007669"/>
    <property type="project" value="InterPro"/>
</dbReference>
<sequence length="272" mass="29913">MAGEPDSTERSIVITDEPSSKRRRIDHDVEVKQDNNGDETITYRHEDYTIGWVCSLPMDQTAPRAMLDEEHPELPTLARDDNAYILGSVGEHSVVIVCLPFTQVGTATPAPAPTTASLTTTFRSLRFLLMVGTGGGVLLGPSNDSENSSDVRLGHVVVGVPNGCVPGVVQCDFAEVANSFGRNGVFNMRSPPRFLLNCLTVLQTEREMKGTKIAKYLEAMPTKWPRLREKYCKSSWLQDVLFEANYNHVIGPGPTTAIRGICDYCDSHKNKA</sequence>
<dbReference type="AlphaFoldDB" id="A0A8H6MR85"/>
<gene>
    <name evidence="2" type="ORF">CSOJ01_09598</name>
</gene>